<evidence type="ECO:0000256" key="4">
    <source>
        <dbReference type="ARBA" id="ARBA00022676"/>
    </source>
</evidence>
<feature type="domain" description="Nucleoside phosphorylase" evidence="8">
    <location>
        <begin position="28"/>
        <end position="260"/>
    </location>
</feature>
<evidence type="ECO:0000313" key="9">
    <source>
        <dbReference type="EMBL" id="RNL82356.1"/>
    </source>
</evidence>
<dbReference type="InterPro" id="IPR000845">
    <property type="entry name" value="Nucleoside_phosphorylase_d"/>
</dbReference>
<dbReference type="PIRSF" id="PIRSF000477">
    <property type="entry name" value="PurNPase"/>
    <property type="match status" value="1"/>
</dbReference>
<dbReference type="GO" id="GO:0009116">
    <property type="term" value="P:nucleoside metabolic process"/>
    <property type="evidence" value="ECO:0007669"/>
    <property type="project" value="InterPro"/>
</dbReference>
<comment type="caution">
    <text evidence="9">The sequence shown here is derived from an EMBL/GenBank/DDBJ whole genome shotgun (WGS) entry which is preliminary data.</text>
</comment>
<dbReference type="PANTHER" id="PTHR11904">
    <property type="entry name" value="METHYLTHIOADENOSINE/PURINE NUCLEOSIDE PHOSPHORYLASE"/>
    <property type="match status" value="1"/>
</dbReference>
<evidence type="ECO:0000259" key="8">
    <source>
        <dbReference type="Pfam" id="PF01048"/>
    </source>
</evidence>
<dbReference type="InterPro" id="IPR011268">
    <property type="entry name" value="Purine_phosphorylase"/>
</dbReference>
<protein>
    <recommendedName>
        <fullName evidence="7">Purine nucleoside phosphorylase</fullName>
        <ecNumber evidence="7">2.4.2.1</ecNumber>
    </recommendedName>
    <alternativeName>
        <fullName evidence="7">Inosine-guanosine phosphorylase</fullName>
    </alternativeName>
</protein>
<dbReference type="EMBL" id="RJMB01000024">
    <property type="protein sequence ID" value="RNL82356.1"/>
    <property type="molecule type" value="Genomic_DNA"/>
</dbReference>
<dbReference type="Pfam" id="PF01048">
    <property type="entry name" value="PNP_UDP_1"/>
    <property type="match status" value="1"/>
</dbReference>
<evidence type="ECO:0000256" key="3">
    <source>
        <dbReference type="ARBA" id="ARBA00006751"/>
    </source>
</evidence>
<organism evidence="9 10">
    <name type="scientific">Halostreptopolyspora alba</name>
    <dbReference type="NCBI Taxonomy" id="2487137"/>
    <lineage>
        <taxon>Bacteria</taxon>
        <taxon>Bacillati</taxon>
        <taxon>Actinomycetota</taxon>
        <taxon>Actinomycetes</taxon>
        <taxon>Streptosporangiales</taxon>
        <taxon>Nocardiopsidaceae</taxon>
        <taxon>Halostreptopolyspora</taxon>
    </lineage>
</organism>
<dbReference type="Proteomes" id="UP000269198">
    <property type="component" value="Unassembled WGS sequence"/>
</dbReference>
<comment type="similarity">
    <text evidence="3 7">Belongs to the PNP/MTAP phosphorylase family.</text>
</comment>
<accession>A0A3N0E3F3</accession>
<evidence type="ECO:0000256" key="2">
    <source>
        <dbReference type="ARBA" id="ARBA00005058"/>
    </source>
</evidence>
<evidence type="ECO:0000313" key="10">
    <source>
        <dbReference type="Proteomes" id="UP000269198"/>
    </source>
</evidence>
<proteinExistence type="inferred from homology"/>
<reference evidence="9 10" key="1">
    <citation type="submission" date="2018-11" db="EMBL/GenBank/DDBJ databases">
        <title>The genome draft of YIM 96095.</title>
        <authorList>
            <person name="Tang S.-K."/>
            <person name="Chunyu W.-X."/>
            <person name="Feng Y.-Z."/>
        </authorList>
    </citation>
    <scope>NUCLEOTIDE SEQUENCE [LARGE SCALE GENOMIC DNA]</scope>
    <source>
        <strain evidence="9 10">YIM 96095</strain>
    </source>
</reference>
<dbReference type="OrthoDB" id="1523230at2"/>
<dbReference type="GO" id="GO:0005737">
    <property type="term" value="C:cytoplasm"/>
    <property type="evidence" value="ECO:0007669"/>
    <property type="project" value="TreeGrafter"/>
</dbReference>
<evidence type="ECO:0000256" key="5">
    <source>
        <dbReference type="ARBA" id="ARBA00022679"/>
    </source>
</evidence>
<dbReference type="AlphaFoldDB" id="A0A3N0E3F3"/>
<comment type="function">
    <text evidence="1">The purine nucleoside phosphorylases catalyze the phosphorolytic breakdown of the N-glycosidic bond in the beta-(deoxy)ribonucleoside molecules, with the formation of the corresponding free purine bases and pentose-1-phosphate. Cleaves guanosine, inosine, 2'-deoxyguanosine and 2'-deoxyinosine.</text>
</comment>
<dbReference type="EC" id="2.4.2.1" evidence="7"/>
<dbReference type="SUPFAM" id="SSF53167">
    <property type="entry name" value="Purine and uridine phosphorylases"/>
    <property type="match status" value="1"/>
</dbReference>
<evidence type="ECO:0000256" key="1">
    <source>
        <dbReference type="ARBA" id="ARBA00002678"/>
    </source>
</evidence>
<dbReference type="InterPro" id="IPR035994">
    <property type="entry name" value="Nucleoside_phosphorylase_sf"/>
</dbReference>
<comment type="pathway">
    <text evidence="2 7">Purine metabolism; purine nucleoside salvage.</text>
</comment>
<keyword evidence="4 7" id="KW-0328">Glycosyltransferase</keyword>
<keyword evidence="5 7" id="KW-0808">Transferase</keyword>
<dbReference type="RefSeq" id="WP_123202921.1">
    <property type="nucleotide sequence ID" value="NZ_RJMB01000024.1"/>
</dbReference>
<dbReference type="CDD" id="cd09009">
    <property type="entry name" value="PNP-EcPNPII_like"/>
    <property type="match status" value="1"/>
</dbReference>
<dbReference type="GO" id="GO:0004731">
    <property type="term" value="F:purine-nucleoside phosphorylase activity"/>
    <property type="evidence" value="ECO:0007669"/>
    <property type="project" value="UniProtKB-EC"/>
</dbReference>
<evidence type="ECO:0000256" key="6">
    <source>
        <dbReference type="ARBA" id="ARBA00048556"/>
    </source>
</evidence>
<evidence type="ECO:0000256" key="7">
    <source>
        <dbReference type="PIRNR" id="PIRNR000477"/>
    </source>
</evidence>
<dbReference type="UniPathway" id="UPA00606"/>
<dbReference type="NCBIfam" id="NF006054">
    <property type="entry name" value="PRK08202.1"/>
    <property type="match status" value="1"/>
</dbReference>
<keyword evidence="10" id="KW-1185">Reference proteome</keyword>
<comment type="catalytic activity">
    <reaction evidence="6">
        <text>a purine 2'-deoxy-D-ribonucleoside + phosphate = a purine nucleobase + 2-deoxy-alpha-D-ribose 1-phosphate</text>
        <dbReference type="Rhea" id="RHEA:36431"/>
        <dbReference type="ChEBI" id="CHEBI:26386"/>
        <dbReference type="ChEBI" id="CHEBI:43474"/>
        <dbReference type="ChEBI" id="CHEBI:57259"/>
        <dbReference type="ChEBI" id="CHEBI:142361"/>
        <dbReference type="EC" id="2.4.2.1"/>
    </reaction>
</comment>
<sequence length="266" mass="27917">MWTADAKDVAAEAANDLRYRTGADSYDAVVVLGSGWTGAVESLGQQDIELEIADLPGFVRPGATGHASTVRSMWVGAKRVAVFTGRTHLYEGYGAMQVAHAVRTGIAAGADTALLTGSAGSLRNDFAVGQPVVVRDHMNLTGTSPLAGPDFVDLTNAYTPWLRHTAHETDPSLTEGVYAALPGPQFQTPAELSMLRMAGADLVGHSIALETIAAKEMGADVLAVAMVSNDAMSGIFGSANYDRALSVVQQRAWHLGALLHGILFRA</sequence>
<dbReference type="PANTHER" id="PTHR11904:SF9">
    <property type="entry name" value="PURINE NUCLEOSIDE PHOSPHORYLASE-RELATED"/>
    <property type="match status" value="1"/>
</dbReference>
<dbReference type="Gene3D" id="3.40.50.1580">
    <property type="entry name" value="Nucleoside phosphorylase domain"/>
    <property type="match status" value="1"/>
</dbReference>
<name>A0A3N0E3F3_9ACTN</name>
<gene>
    <name evidence="9" type="ORF">EFW17_19530</name>
</gene>